<keyword evidence="4" id="KW-1185">Reference proteome</keyword>
<proteinExistence type="inferred from homology"/>
<keyword evidence="3" id="KW-0378">Hydrolase</keyword>
<dbReference type="PANTHER" id="PTHR43039">
    <property type="entry name" value="ESTERASE-RELATED"/>
    <property type="match status" value="1"/>
</dbReference>
<dbReference type="Gene3D" id="3.40.50.1820">
    <property type="entry name" value="alpha/beta hydrolase"/>
    <property type="match status" value="1"/>
</dbReference>
<feature type="domain" description="AB hydrolase-1" evidence="2">
    <location>
        <begin position="39"/>
        <end position="275"/>
    </location>
</feature>
<evidence type="ECO:0000313" key="3">
    <source>
        <dbReference type="EMBL" id="MEC4720914.1"/>
    </source>
</evidence>
<accession>A0ABU6JCM3</accession>
<dbReference type="Proteomes" id="UP001352263">
    <property type="component" value="Unassembled WGS sequence"/>
</dbReference>
<protein>
    <submittedName>
        <fullName evidence="3">Alpha/beta hydrolase</fullName>
    </submittedName>
</protein>
<dbReference type="GO" id="GO:0016787">
    <property type="term" value="F:hydrolase activity"/>
    <property type="evidence" value="ECO:0007669"/>
    <property type="project" value="UniProtKB-KW"/>
</dbReference>
<dbReference type="Pfam" id="PF12697">
    <property type="entry name" value="Abhydrolase_6"/>
    <property type="match status" value="1"/>
</dbReference>
<evidence type="ECO:0000313" key="4">
    <source>
        <dbReference type="Proteomes" id="UP001352263"/>
    </source>
</evidence>
<reference evidence="3 4" key="1">
    <citation type="submission" date="2023-10" db="EMBL/GenBank/DDBJ databases">
        <title>Noviherbaspirillum sp. CPCC 100848 genome assembly.</title>
        <authorList>
            <person name="Li X.Y."/>
            <person name="Fang X.M."/>
        </authorList>
    </citation>
    <scope>NUCLEOTIDE SEQUENCE [LARGE SCALE GENOMIC DNA]</scope>
    <source>
        <strain evidence="3 4">CPCC 100848</strain>
    </source>
</reference>
<evidence type="ECO:0000259" key="2">
    <source>
        <dbReference type="Pfam" id="PF12697"/>
    </source>
</evidence>
<dbReference type="InterPro" id="IPR029058">
    <property type="entry name" value="AB_hydrolase_fold"/>
</dbReference>
<dbReference type="SUPFAM" id="SSF53474">
    <property type="entry name" value="alpha/beta-Hydrolases"/>
    <property type="match status" value="1"/>
</dbReference>
<dbReference type="EMBL" id="JAWIIV010000014">
    <property type="protein sequence ID" value="MEC4720914.1"/>
    <property type="molecule type" value="Genomic_DNA"/>
</dbReference>
<dbReference type="PRINTS" id="PR00111">
    <property type="entry name" value="ABHYDROLASE"/>
</dbReference>
<evidence type="ECO:0000256" key="1">
    <source>
        <dbReference type="ARBA" id="ARBA00008645"/>
    </source>
</evidence>
<organism evidence="3 4">
    <name type="scientific">Noviherbaspirillum album</name>
    <dbReference type="NCBI Taxonomy" id="3080276"/>
    <lineage>
        <taxon>Bacteria</taxon>
        <taxon>Pseudomonadati</taxon>
        <taxon>Pseudomonadota</taxon>
        <taxon>Betaproteobacteria</taxon>
        <taxon>Burkholderiales</taxon>
        <taxon>Oxalobacteraceae</taxon>
        <taxon>Noviherbaspirillum</taxon>
    </lineage>
</organism>
<gene>
    <name evidence="3" type="ORF">RY831_17245</name>
</gene>
<dbReference type="InterPro" id="IPR000073">
    <property type="entry name" value="AB_hydrolase_1"/>
</dbReference>
<comment type="similarity">
    <text evidence="1">Belongs to the AB hydrolase superfamily.</text>
</comment>
<sequence length="293" mass="32870">MLFIDDHFPSSVNRAIREVQVNPFQRNNVSQHGDGNIAMVFAHGFGCDKNMWRFVWPAFESQFRIVLFDHVGAGRSDTSEFESRKYASLERYADDVLEICAGIDAENIIFVGHSVSATIGALASIKAPDLLSRLVMVAPSPCFINDRDYVGGFDRDTMDRLLDFLDENFEAWASAIAPTVMGNLDRPELGAELTQSFCRMEPEIAKHFARLTFNSDHRSDFAKVEIPTLVMQCSQDAIAPDAVGLYVQQCIKGSHFVQLKATGHCPNMSAPDETIHAIRKFLNEETYRLRLQA</sequence>
<name>A0ABU6JCM3_9BURK</name>
<comment type="caution">
    <text evidence="3">The sequence shown here is derived from an EMBL/GenBank/DDBJ whole genome shotgun (WGS) entry which is preliminary data.</text>
</comment>